<organism evidence="2 3">
    <name type="scientific">Escallonia rubra</name>
    <dbReference type="NCBI Taxonomy" id="112253"/>
    <lineage>
        <taxon>Eukaryota</taxon>
        <taxon>Viridiplantae</taxon>
        <taxon>Streptophyta</taxon>
        <taxon>Embryophyta</taxon>
        <taxon>Tracheophyta</taxon>
        <taxon>Spermatophyta</taxon>
        <taxon>Magnoliopsida</taxon>
        <taxon>eudicotyledons</taxon>
        <taxon>Gunneridae</taxon>
        <taxon>Pentapetalae</taxon>
        <taxon>asterids</taxon>
        <taxon>campanulids</taxon>
        <taxon>Escalloniales</taxon>
        <taxon>Escalloniaceae</taxon>
        <taxon>Escallonia</taxon>
    </lineage>
</organism>
<dbReference type="GO" id="GO:0003723">
    <property type="term" value="F:RNA binding"/>
    <property type="evidence" value="ECO:0007669"/>
    <property type="project" value="InterPro"/>
</dbReference>
<sequence length="98" mass="11273">MVTLSRIKSKDPSQRPFHVEPYHLVDRLGIRIPHAGRFSITRVPAVVGLCIQAEGLIYLNSPQKEEENQSFALQKVNSLMQMKVNYQTLSQNVQRYPH</sequence>
<evidence type="ECO:0000259" key="1">
    <source>
        <dbReference type="Pfam" id="PF05634"/>
    </source>
</evidence>
<comment type="caution">
    <text evidence="2">The sequence shown here is derived from an EMBL/GenBank/DDBJ whole genome shotgun (WGS) entry which is preliminary data.</text>
</comment>
<proteinExistence type="predicted"/>
<evidence type="ECO:0000313" key="3">
    <source>
        <dbReference type="Proteomes" id="UP001187471"/>
    </source>
</evidence>
<reference evidence="2" key="1">
    <citation type="submission" date="2022-12" db="EMBL/GenBank/DDBJ databases">
        <title>Draft genome assemblies for two species of Escallonia (Escalloniales).</title>
        <authorList>
            <person name="Chanderbali A."/>
            <person name="Dervinis C."/>
            <person name="Anghel I."/>
            <person name="Soltis D."/>
            <person name="Soltis P."/>
            <person name="Zapata F."/>
        </authorList>
    </citation>
    <scope>NUCLEOTIDE SEQUENCE</scope>
    <source>
        <strain evidence="2">UCBG92.1500</strain>
        <tissue evidence="2">Leaf</tissue>
    </source>
</reference>
<protein>
    <recommendedName>
        <fullName evidence="1">APO domain-containing protein</fullName>
    </recommendedName>
</protein>
<dbReference type="Pfam" id="PF05634">
    <property type="entry name" value="APO_RNA-bind"/>
    <property type="match status" value="1"/>
</dbReference>
<name>A0AA88QC28_9ASTE</name>
<evidence type="ECO:0000313" key="2">
    <source>
        <dbReference type="EMBL" id="KAK2966558.1"/>
    </source>
</evidence>
<accession>A0AA88QC28</accession>
<keyword evidence="3" id="KW-1185">Reference proteome</keyword>
<dbReference type="Proteomes" id="UP001187471">
    <property type="component" value="Unassembled WGS sequence"/>
</dbReference>
<gene>
    <name evidence="2" type="ORF">RJ640_014527</name>
</gene>
<feature type="domain" description="APO" evidence="1">
    <location>
        <begin position="19"/>
        <end position="54"/>
    </location>
</feature>
<dbReference type="InterPro" id="IPR023342">
    <property type="entry name" value="APO_dom"/>
</dbReference>
<dbReference type="AlphaFoldDB" id="A0AA88QC28"/>
<dbReference type="EMBL" id="JAVXUO010003118">
    <property type="protein sequence ID" value="KAK2966558.1"/>
    <property type="molecule type" value="Genomic_DNA"/>
</dbReference>